<dbReference type="Pfam" id="PF22878">
    <property type="entry name" value="SPT2_N"/>
    <property type="match status" value="1"/>
</dbReference>
<feature type="compositionally biased region" description="Low complexity" evidence="4">
    <location>
        <begin position="416"/>
        <end position="437"/>
    </location>
</feature>
<evidence type="ECO:0000259" key="5">
    <source>
        <dbReference type="Pfam" id="PF22878"/>
    </source>
</evidence>
<accession>A0A0A9XSF3</accession>
<feature type="compositionally biased region" description="Basic and acidic residues" evidence="4">
    <location>
        <begin position="330"/>
        <end position="363"/>
    </location>
</feature>
<dbReference type="GO" id="GO:0042393">
    <property type="term" value="F:histone binding"/>
    <property type="evidence" value="ECO:0007669"/>
    <property type="project" value="TreeGrafter"/>
</dbReference>
<feature type="compositionally biased region" description="Basic and acidic residues" evidence="4">
    <location>
        <begin position="153"/>
        <end position="181"/>
    </location>
</feature>
<sequence length="626" mass="71497">MDYGELLYKAQQNERNTSKQDVRCYKSGFAPPKKLERTVSTANVKKFLARKETEEKHKQMEAKKKKEELLALRSQDKKAKRRVEFMLKRTKSANYSVMEDAIDNNNTADTLEGPMQCDEDDYGYVSQEASAFYAKLMNKYSNMPAEPSPFSKTKREVKDLSAAKDRVRAALKKEEEEAELPHKRKRKHKEGDAEDGKEEETSNSKDSDEKSGKSKSKEKSEKPQEHVRKKQNNVPPPPSFEQLLKLAEEKKSKPVNIDEFIRNNAPKEPDRPMTQKEKIEWQREQERKMNRDRREKGLPPLPSRFEDSSKSRKPTIPKILKNEGSSNKNSETKDRPVEVTKKVNGDTIKKVEASKSAVFDKTKSGSSSSSSLAKKVDDKNKSSGEKKVVKFEEPDDEDALGDIERQIELLKRKKMMIAQKKAQAQAAQAQSPKLAQALTANKQASLSDKPKSNSAPIKTSQLKLPAEKSRTAEPQRQKVPPSQNKPKTSGIPPQKSGPQKPAGASQILRPSYLPPTKPKDKFNKKPKRRIDSESEYDSELDDFIEDEDEGEADYSSYIKEIFGYDKSRYKNVDDEDECMESNFAQQMREEFVSTKIGIMEDLEDIKKEQEEKKRLKAKKMKGMKGK</sequence>
<reference evidence="6" key="1">
    <citation type="journal article" date="2014" name="PLoS ONE">
        <title>Transcriptome-Based Identification of ABC Transporters in the Western Tarnished Plant Bug Lygus hesperus.</title>
        <authorList>
            <person name="Hull J.J."/>
            <person name="Chaney K."/>
            <person name="Geib S.M."/>
            <person name="Fabrick J.A."/>
            <person name="Brent C.S."/>
            <person name="Walsh D."/>
            <person name="Lavine L.C."/>
        </authorList>
    </citation>
    <scope>NUCLEOTIDE SEQUENCE</scope>
</reference>
<feature type="compositionally biased region" description="Acidic residues" evidence="4">
    <location>
        <begin position="533"/>
        <end position="548"/>
    </location>
</feature>
<evidence type="ECO:0000313" key="9">
    <source>
        <dbReference type="EMBL" id="JAQ14378.1"/>
    </source>
</evidence>
<dbReference type="GO" id="GO:0006360">
    <property type="term" value="P:transcription by RNA polymerase I"/>
    <property type="evidence" value="ECO:0007669"/>
    <property type="project" value="TreeGrafter"/>
</dbReference>
<dbReference type="InterPro" id="IPR054552">
    <property type="entry name" value="SPT2_N"/>
</dbReference>
<dbReference type="EMBL" id="GDHC01004251">
    <property type="protein sequence ID" value="JAQ14378.1"/>
    <property type="molecule type" value="Transcribed_RNA"/>
</dbReference>
<feature type="region of interest" description="Disordered" evidence="4">
    <location>
        <begin position="52"/>
        <end position="73"/>
    </location>
</feature>
<evidence type="ECO:0000256" key="4">
    <source>
        <dbReference type="SAM" id="MobiDB-lite"/>
    </source>
</evidence>
<feature type="compositionally biased region" description="Basic and acidic residues" evidence="4">
    <location>
        <begin position="374"/>
        <end position="392"/>
    </location>
</feature>
<evidence type="ECO:0000256" key="1">
    <source>
        <dbReference type="ARBA" id="ARBA00006461"/>
    </source>
</evidence>
<evidence type="ECO:0000313" key="7">
    <source>
        <dbReference type="EMBL" id="JAG40083.1"/>
    </source>
</evidence>
<dbReference type="EMBL" id="GBHO01003521">
    <property type="protein sequence ID" value="JAG40083.1"/>
    <property type="molecule type" value="Transcribed_RNA"/>
</dbReference>
<feature type="compositionally biased region" description="Basic and acidic residues" evidence="4">
    <location>
        <begin position="465"/>
        <end position="476"/>
    </location>
</feature>
<dbReference type="PANTHER" id="PTHR22691">
    <property type="entry name" value="YEAST SPT2-RELATED"/>
    <property type="match status" value="1"/>
</dbReference>
<dbReference type="PANTHER" id="PTHR22691:SF8">
    <property type="entry name" value="PROTEIN SPT2 HOMOLOG"/>
    <property type="match status" value="1"/>
</dbReference>
<feature type="region of interest" description="Disordered" evidence="4">
    <location>
        <begin position="141"/>
        <end position="400"/>
    </location>
</feature>
<gene>
    <name evidence="9" type="primary">CG5815_2</name>
    <name evidence="7" type="ORF">CM83_38422</name>
    <name evidence="6" type="ORF">CM83_38424</name>
    <name evidence="9" type="ORF">g.65694</name>
</gene>
<dbReference type="SMART" id="SM00784">
    <property type="entry name" value="SPT2"/>
    <property type="match status" value="1"/>
</dbReference>
<evidence type="ECO:0000313" key="8">
    <source>
        <dbReference type="EMBL" id="JAG63602.1"/>
    </source>
</evidence>
<proteinExistence type="inferred from homology"/>
<reference evidence="6" key="2">
    <citation type="submission" date="2014-07" db="EMBL/GenBank/DDBJ databases">
        <authorList>
            <person name="Hull J."/>
        </authorList>
    </citation>
    <scope>NUCLEOTIDE SEQUENCE</scope>
</reference>
<protein>
    <recommendedName>
        <fullName evidence="2">Protein SPT2 homolog</fullName>
    </recommendedName>
</protein>
<dbReference type="InterPro" id="IPR013256">
    <property type="entry name" value="Chromatin_SPT2"/>
</dbReference>
<dbReference type="GO" id="GO:0003677">
    <property type="term" value="F:DNA binding"/>
    <property type="evidence" value="ECO:0007669"/>
    <property type="project" value="TreeGrafter"/>
</dbReference>
<dbReference type="Pfam" id="PF08243">
    <property type="entry name" value="SPT2"/>
    <property type="match status" value="1"/>
</dbReference>
<evidence type="ECO:0000313" key="6">
    <source>
        <dbReference type="EMBL" id="JAG22581.1"/>
    </source>
</evidence>
<reference evidence="8" key="3">
    <citation type="submission" date="2014-09" db="EMBL/GenBank/DDBJ databases">
        <authorList>
            <person name="Magalhaes I.L.F."/>
            <person name="Oliveira U."/>
            <person name="Santos F.R."/>
            <person name="Vidigal T.H.D.A."/>
            <person name="Brescovit A.D."/>
            <person name="Santos A.J."/>
        </authorList>
    </citation>
    <scope>NUCLEOTIDE SEQUENCE</scope>
</reference>
<reference evidence="9" key="4">
    <citation type="journal article" date="2016" name="Gigascience">
        <title>De novo construction of an expanded transcriptome assembly for the western tarnished plant bug, Lygus hesperus.</title>
        <authorList>
            <person name="Tassone E.E."/>
            <person name="Geib S.M."/>
            <person name="Hall B."/>
            <person name="Fabrick J.A."/>
            <person name="Brent C.S."/>
            <person name="Hull J.J."/>
        </authorList>
    </citation>
    <scope>NUCLEOTIDE SEQUENCE</scope>
</reference>
<evidence type="ECO:0000256" key="2">
    <source>
        <dbReference type="ARBA" id="ARBA00013786"/>
    </source>
</evidence>
<dbReference type="EMBL" id="GBRD01002219">
    <property type="protein sequence ID" value="JAG63602.1"/>
    <property type="molecule type" value="Transcribed_RNA"/>
</dbReference>
<feature type="region of interest" description="Disordered" evidence="4">
    <location>
        <begin position="416"/>
        <end position="548"/>
    </location>
</feature>
<feature type="compositionally biased region" description="Polar residues" evidence="4">
    <location>
        <begin position="438"/>
        <end position="462"/>
    </location>
</feature>
<dbReference type="GO" id="GO:0006334">
    <property type="term" value="P:nucleosome assembly"/>
    <property type="evidence" value="ECO:0007669"/>
    <property type="project" value="TreeGrafter"/>
</dbReference>
<dbReference type="EMBL" id="GBHO01021023">
    <property type="protein sequence ID" value="JAG22581.1"/>
    <property type="molecule type" value="Transcribed_RNA"/>
</dbReference>
<feature type="compositionally biased region" description="Basic and acidic residues" evidence="4">
    <location>
        <begin position="259"/>
        <end position="297"/>
    </location>
</feature>
<feature type="compositionally biased region" description="Basic and acidic residues" evidence="4">
    <location>
        <begin position="199"/>
        <end position="226"/>
    </location>
</feature>
<organism evidence="6">
    <name type="scientific">Lygus hesperus</name>
    <name type="common">Western plant bug</name>
    <dbReference type="NCBI Taxonomy" id="30085"/>
    <lineage>
        <taxon>Eukaryota</taxon>
        <taxon>Metazoa</taxon>
        <taxon>Ecdysozoa</taxon>
        <taxon>Arthropoda</taxon>
        <taxon>Hexapoda</taxon>
        <taxon>Insecta</taxon>
        <taxon>Pterygota</taxon>
        <taxon>Neoptera</taxon>
        <taxon>Paraneoptera</taxon>
        <taxon>Hemiptera</taxon>
        <taxon>Heteroptera</taxon>
        <taxon>Panheteroptera</taxon>
        <taxon>Cimicomorpha</taxon>
        <taxon>Miridae</taxon>
        <taxon>Mirini</taxon>
        <taxon>Lygus</taxon>
    </lineage>
</organism>
<feature type="domain" description="SPT2 homolog N-terminal" evidence="5">
    <location>
        <begin position="1"/>
        <end position="91"/>
    </location>
</feature>
<dbReference type="GO" id="GO:0005730">
    <property type="term" value="C:nucleolus"/>
    <property type="evidence" value="ECO:0007669"/>
    <property type="project" value="TreeGrafter"/>
</dbReference>
<dbReference type="EMBL" id="GBRD01002218">
    <property type="protein sequence ID" value="JAG63603.1"/>
    <property type="molecule type" value="Transcribed_RNA"/>
</dbReference>
<name>A0A0A9XSF3_LYGHE</name>
<evidence type="ECO:0000256" key="3">
    <source>
        <dbReference type="ARBA" id="ARBA00023054"/>
    </source>
</evidence>
<comment type="similarity">
    <text evidence="1">Belongs to the SPT2 family.</text>
</comment>
<dbReference type="AlphaFoldDB" id="A0A0A9XSF3"/>
<keyword evidence="3" id="KW-0175">Coiled coil</keyword>